<dbReference type="PANTHER" id="PTHR32282">
    <property type="entry name" value="BINDING PROTEIN TRANSPEPTIDASE, PUTATIVE-RELATED"/>
    <property type="match status" value="1"/>
</dbReference>
<dbReference type="SUPFAM" id="SSF56601">
    <property type="entry name" value="beta-lactamase/transpeptidase-like"/>
    <property type="match status" value="1"/>
</dbReference>
<dbReference type="InterPro" id="IPR012338">
    <property type="entry name" value="Beta-lactam/transpept-like"/>
</dbReference>
<reference evidence="23" key="1">
    <citation type="journal article" date="2020" name="Biotechnol. Biofuels">
        <title>New insights from the biogas microbiome by comprehensive genome-resolved metagenomics of nearly 1600 species originating from multiple anaerobic digesters.</title>
        <authorList>
            <person name="Campanaro S."/>
            <person name="Treu L."/>
            <person name="Rodriguez-R L.M."/>
            <person name="Kovalovszki A."/>
            <person name="Ziels R.M."/>
            <person name="Maus I."/>
            <person name="Zhu X."/>
            <person name="Kougias P.G."/>
            <person name="Basile A."/>
            <person name="Luo G."/>
            <person name="Schluter A."/>
            <person name="Konstantinidis K.T."/>
            <person name="Angelidaki I."/>
        </authorList>
    </citation>
    <scope>NUCLEOTIDE SEQUENCE</scope>
    <source>
        <strain evidence="23">AS06rmzACSIP_7</strain>
    </source>
</reference>
<evidence type="ECO:0000256" key="3">
    <source>
        <dbReference type="ARBA" id="ARBA00007090"/>
    </source>
</evidence>
<evidence type="ECO:0000259" key="22">
    <source>
        <dbReference type="Pfam" id="PF00912"/>
    </source>
</evidence>
<name>A0A971S0D9_9BACT</name>
<dbReference type="InterPro" id="IPR050396">
    <property type="entry name" value="Glycosyltr_51/Transpeptidase"/>
</dbReference>
<dbReference type="Proteomes" id="UP000777265">
    <property type="component" value="Unassembled WGS sequence"/>
</dbReference>
<reference evidence="23" key="2">
    <citation type="submission" date="2020-01" db="EMBL/GenBank/DDBJ databases">
        <authorList>
            <person name="Campanaro S."/>
        </authorList>
    </citation>
    <scope>NUCLEOTIDE SEQUENCE</scope>
    <source>
        <strain evidence="23">AS06rmzACSIP_7</strain>
    </source>
</reference>
<evidence type="ECO:0000313" key="23">
    <source>
        <dbReference type="EMBL" id="NLW34504.1"/>
    </source>
</evidence>
<comment type="pathway">
    <text evidence="19">Glycan biosynthesis.</text>
</comment>
<keyword evidence="14 20" id="KW-0472">Membrane</keyword>
<dbReference type="EC" id="2.4.99.28" evidence="17"/>
<keyword evidence="6" id="KW-0645">Protease</keyword>
<comment type="pathway">
    <text evidence="2">Cell wall biogenesis; peptidoglycan biosynthesis.</text>
</comment>
<comment type="catalytic activity">
    <reaction evidence="18">
        <text>[GlcNAc-(1-&gt;4)-Mur2Ac(oyl-L-Ala-gamma-D-Glu-L-Lys-D-Ala-D-Ala)](n)-di-trans,octa-cis-undecaprenyl diphosphate + beta-D-GlcNAc-(1-&gt;4)-Mur2Ac(oyl-L-Ala-gamma-D-Glu-L-Lys-D-Ala-D-Ala)-di-trans,octa-cis-undecaprenyl diphosphate = [GlcNAc-(1-&gt;4)-Mur2Ac(oyl-L-Ala-gamma-D-Glu-L-Lys-D-Ala-D-Ala)](n+1)-di-trans,octa-cis-undecaprenyl diphosphate + di-trans,octa-cis-undecaprenyl diphosphate + H(+)</text>
        <dbReference type="Rhea" id="RHEA:23708"/>
        <dbReference type="Rhea" id="RHEA-COMP:9602"/>
        <dbReference type="Rhea" id="RHEA-COMP:9603"/>
        <dbReference type="ChEBI" id="CHEBI:15378"/>
        <dbReference type="ChEBI" id="CHEBI:58405"/>
        <dbReference type="ChEBI" id="CHEBI:60033"/>
        <dbReference type="ChEBI" id="CHEBI:78435"/>
        <dbReference type="EC" id="2.4.99.28"/>
    </reaction>
</comment>
<evidence type="ECO:0000256" key="16">
    <source>
        <dbReference type="ARBA" id="ARBA00023316"/>
    </source>
</evidence>
<dbReference type="Pfam" id="PF00912">
    <property type="entry name" value="Transgly"/>
    <property type="match status" value="1"/>
</dbReference>
<dbReference type="InterPro" id="IPR036950">
    <property type="entry name" value="PBP_transglycosylase"/>
</dbReference>
<evidence type="ECO:0000256" key="7">
    <source>
        <dbReference type="ARBA" id="ARBA00022676"/>
    </source>
</evidence>
<evidence type="ECO:0000256" key="10">
    <source>
        <dbReference type="ARBA" id="ARBA00022801"/>
    </source>
</evidence>
<dbReference type="GO" id="GO:0016020">
    <property type="term" value="C:membrane"/>
    <property type="evidence" value="ECO:0007669"/>
    <property type="project" value="UniProtKB-SubCell"/>
</dbReference>
<accession>A0A971S0D9</accession>
<dbReference type="GO" id="GO:0008360">
    <property type="term" value="P:regulation of cell shape"/>
    <property type="evidence" value="ECO:0007669"/>
    <property type="project" value="UniProtKB-KW"/>
</dbReference>
<gene>
    <name evidence="23" type="ORF">GXY80_03330</name>
</gene>
<comment type="caution">
    <text evidence="23">The sequence shown here is derived from an EMBL/GenBank/DDBJ whole genome shotgun (WGS) entry which is preliminary data.</text>
</comment>
<feature type="domain" description="Penicillin-binding protein transpeptidase" evidence="21">
    <location>
        <begin position="338"/>
        <end position="577"/>
    </location>
</feature>
<evidence type="ECO:0000256" key="19">
    <source>
        <dbReference type="ARBA" id="ARBA00060592"/>
    </source>
</evidence>
<keyword evidence="11" id="KW-0133">Cell shape</keyword>
<evidence type="ECO:0000256" key="5">
    <source>
        <dbReference type="ARBA" id="ARBA00022645"/>
    </source>
</evidence>
<dbReference type="Pfam" id="PF00905">
    <property type="entry name" value="Transpeptidase"/>
    <property type="match status" value="1"/>
</dbReference>
<keyword evidence="12" id="KW-0573">Peptidoglycan synthesis</keyword>
<comment type="similarity">
    <text evidence="3">In the C-terminal section; belongs to the transpeptidase family.</text>
</comment>
<keyword evidence="9 20" id="KW-0812">Transmembrane</keyword>
<dbReference type="Gene3D" id="3.40.710.10">
    <property type="entry name" value="DD-peptidase/beta-lactamase superfamily"/>
    <property type="match status" value="1"/>
</dbReference>
<evidence type="ECO:0000256" key="4">
    <source>
        <dbReference type="ARBA" id="ARBA00007739"/>
    </source>
</evidence>
<comment type="similarity">
    <text evidence="4">In the N-terminal section; belongs to the glycosyltransferase 51 family.</text>
</comment>
<evidence type="ECO:0000256" key="2">
    <source>
        <dbReference type="ARBA" id="ARBA00004752"/>
    </source>
</evidence>
<keyword evidence="5" id="KW-0121">Carboxypeptidase</keyword>
<keyword evidence="10" id="KW-0378">Hydrolase</keyword>
<dbReference type="GO" id="GO:0004180">
    <property type="term" value="F:carboxypeptidase activity"/>
    <property type="evidence" value="ECO:0007669"/>
    <property type="project" value="UniProtKB-KW"/>
</dbReference>
<evidence type="ECO:0000259" key="21">
    <source>
        <dbReference type="Pfam" id="PF00905"/>
    </source>
</evidence>
<proteinExistence type="inferred from homology"/>
<feature type="domain" description="Glycosyl transferase family 51" evidence="22">
    <location>
        <begin position="69"/>
        <end position="242"/>
    </location>
</feature>
<keyword evidence="8" id="KW-0808">Transferase</keyword>
<comment type="subcellular location">
    <subcellularLocation>
        <location evidence="1">Membrane</location>
    </subcellularLocation>
</comment>
<dbReference type="GO" id="GO:0008955">
    <property type="term" value="F:peptidoglycan glycosyltransferase activity"/>
    <property type="evidence" value="ECO:0007669"/>
    <property type="project" value="UniProtKB-EC"/>
</dbReference>
<evidence type="ECO:0000256" key="1">
    <source>
        <dbReference type="ARBA" id="ARBA00004370"/>
    </source>
</evidence>
<dbReference type="SUPFAM" id="SSF53955">
    <property type="entry name" value="Lysozyme-like"/>
    <property type="match status" value="1"/>
</dbReference>
<dbReference type="InterPro" id="IPR001264">
    <property type="entry name" value="Glyco_trans_51"/>
</dbReference>
<evidence type="ECO:0000256" key="12">
    <source>
        <dbReference type="ARBA" id="ARBA00022984"/>
    </source>
</evidence>
<organism evidence="23 24">
    <name type="scientific">Syntrophorhabdus aromaticivorans</name>
    <dbReference type="NCBI Taxonomy" id="328301"/>
    <lineage>
        <taxon>Bacteria</taxon>
        <taxon>Pseudomonadati</taxon>
        <taxon>Thermodesulfobacteriota</taxon>
        <taxon>Syntrophorhabdia</taxon>
        <taxon>Syntrophorhabdales</taxon>
        <taxon>Syntrophorhabdaceae</taxon>
        <taxon>Syntrophorhabdus</taxon>
    </lineage>
</organism>
<dbReference type="AlphaFoldDB" id="A0A971S0D9"/>
<dbReference type="PANTHER" id="PTHR32282:SF33">
    <property type="entry name" value="PEPTIDOGLYCAN GLYCOSYLTRANSFERASE"/>
    <property type="match status" value="1"/>
</dbReference>
<dbReference type="InterPro" id="IPR001460">
    <property type="entry name" value="PCN-bd_Tpept"/>
</dbReference>
<evidence type="ECO:0000313" key="24">
    <source>
        <dbReference type="Proteomes" id="UP000777265"/>
    </source>
</evidence>
<evidence type="ECO:0000256" key="11">
    <source>
        <dbReference type="ARBA" id="ARBA00022960"/>
    </source>
</evidence>
<protein>
    <recommendedName>
        <fullName evidence="17">peptidoglycan glycosyltransferase</fullName>
        <ecNumber evidence="17">2.4.99.28</ecNumber>
    </recommendedName>
</protein>
<evidence type="ECO:0000256" key="15">
    <source>
        <dbReference type="ARBA" id="ARBA00023268"/>
    </source>
</evidence>
<dbReference type="GO" id="GO:0008658">
    <property type="term" value="F:penicillin binding"/>
    <property type="evidence" value="ECO:0007669"/>
    <property type="project" value="InterPro"/>
</dbReference>
<dbReference type="InterPro" id="IPR023346">
    <property type="entry name" value="Lysozyme-like_dom_sf"/>
</dbReference>
<evidence type="ECO:0000256" key="6">
    <source>
        <dbReference type="ARBA" id="ARBA00022670"/>
    </source>
</evidence>
<keyword evidence="16" id="KW-0961">Cell wall biogenesis/degradation</keyword>
<evidence type="ECO:0000256" key="8">
    <source>
        <dbReference type="ARBA" id="ARBA00022679"/>
    </source>
</evidence>
<evidence type="ECO:0000256" key="18">
    <source>
        <dbReference type="ARBA" id="ARBA00049902"/>
    </source>
</evidence>
<dbReference type="Gene3D" id="1.10.3810.10">
    <property type="entry name" value="Biosynthetic peptidoglycan transglycosylase-like"/>
    <property type="match status" value="1"/>
</dbReference>
<dbReference type="GO" id="GO:0030288">
    <property type="term" value="C:outer membrane-bounded periplasmic space"/>
    <property type="evidence" value="ECO:0007669"/>
    <property type="project" value="TreeGrafter"/>
</dbReference>
<keyword evidence="15" id="KW-0511">Multifunctional enzyme</keyword>
<dbReference type="FunFam" id="1.10.3810.10:FF:000003">
    <property type="entry name" value="Penicillin-binding protein 1a"/>
    <property type="match status" value="1"/>
</dbReference>
<evidence type="ECO:0000256" key="9">
    <source>
        <dbReference type="ARBA" id="ARBA00022692"/>
    </source>
</evidence>
<dbReference type="EMBL" id="JAAYEE010000059">
    <property type="protein sequence ID" value="NLW34504.1"/>
    <property type="molecule type" value="Genomic_DNA"/>
</dbReference>
<dbReference type="GO" id="GO:0071555">
    <property type="term" value="P:cell wall organization"/>
    <property type="evidence" value="ECO:0007669"/>
    <property type="project" value="UniProtKB-KW"/>
</dbReference>
<keyword evidence="7" id="KW-0328">Glycosyltransferase</keyword>
<feature type="transmembrane region" description="Helical" evidence="20">
    <location>
        <begin position="21"/>
        <end position="41"/>
    </location>
</feature>
<dbReference type="GO" id="GO:0009252">
    <property type="term" value="P:peptidoglycan biosynthetic process"/>
    <property type="evidence" value="ECO:0007669"/>
    <property type="project" value="UniProtKB-KW"/>
</dbReference>
<evidence type="ECO:0000256" key="14">
    <source>
        <dbReference type="ARBA" id="ARBA00023136"/>
    </source>
</evidence>
<evidence type="ECO:0000256" key="13">
    <source>
        <dbReference type="ARBA" id="ARBA00022989"/>
    </source>
</evidence>
<sequence length="638" mass="71539">MITLELYSILSRVMYSRVIKLTILIILLPAMCGVSFGYALVNYLEIPDVKQLETYKPKSATRLYADDGTLFAELFVEKRIPIPLTEMPKHLKLAFIAIEDVRFYKHFGVDVRGIARAAYRNLIHGGIAEGASTITQQLARNLYLTHAKNFKRKIEEAVLAIQIERSYSKDEILNMYLNLIYLGEGAHGVEAAAYTYFHKKAKNLTLEESATLAALTKSPSRLSPFKNSGRAMGRRNIVLKKMYEAGFITKKEYAHAVKQPMNLAPFRAYEKKTGYFTEYVKQMFEEYVTDVQEIYTTGLNIKTTINLKMTDFAYEAIEKGLQSYRERHPKGTEIPEVALVAIEVKTGDVKVIIGGKNFIVSPYNRAVQAKRQPGSSFKPIIYLAALEQGLSPDFILRDAPLSFTNPYTKALWQPKNYKNEYYGNVTMRKALELSLNTATIRLLEKVGIDNVIDLAKRLHINSNFEHNLSLALGTTEIAPLDLACAYAAFARGGVYLPPVAIKNISTIEGEEKYSAEIQGELVIPPEIAFSLVDIMKGVIKNGTGRSAAKMPYQLAGKTGTTDDFRDAWFIGFSPELLCAVWVGYDKKTNLGAKESGGTAALPIWIHFMSKALQFYPNEDFQFFYGPSDRIQDSSPPAP</sequence>
<dbReference type="NCBIfam" id="TIGR02074">
    <property type="entry name" value="PBP_1a_fam"/>
    <property type="match status" value="1"/>
</dbReference>
<evidence type="ECO:0000256" key="17">
    <source>
        <dbReference type="ARBA" id="ARBA00044770"/>
    </source>
</evidence>
<keyword evidence="13 20" id="KW-1133">Transmembrane helix</keyword>
<dbReference type="GO" id="GO:0006508">
    <property type="term" value="P:proteolysis"/>
    <property type="evidence" value="ECO:0007669"/>
    <property type="project" value="UniProtKB-KW"/>
</dbReference>
<evidence type="ECO:0000256" key="20">
    <source>
        <dbReference type="SAM" id="Phobius"/>
    </source>
</evidence>